<dbReference type="EMBL" id="SNRW01012532">
    <property type="protein sequence ID" value="KAA6373701.1"/>
    <property type="molecule type" value="Genomic_DNA"/>
</dbReference>
<feature type="non-terminal residue" evidence="1">
    <location>
        <position position="63"/>
    </location>
</feature>
<sequence>MSEIDLNALEKEAKQEFEAEKRQQGSSCSGAGGFIEIDGMEDYYYYYESQANRQDRIKSRAKP</sequence>
<dbReference type="AlphaFoldDB" id="A0A5J4UV48"/>
<name>A0A5J4UV48_9EUKA</name>
<gene>
    <name evidence="1" type="ORF">EZS28_030771</name>
</gene>
<proteinExistence type="predicted"/>
<reference evidence="1 2" key="1">
    <citation type="submission" date="2019-03" db="EMBL/GenBank/DDBJ databases">
        <title>Single cell metagenomics reveals metabolic interactions within the superorganism composed of flagellate Streblomastix strix and complex community of Bacteroidetes bacteria on its surface.</title>
        <authorList>
            <person name="Treitli S.C."/>
            <person name="Kolisko M."/>
            <person name="Husnik F."/>
            <person name="Keeling P."/>
            <person name="Hampl V."/>
        </authorList>
    </citation>
    <scope>NUCLEOTIDE SEQUENCE [LARGE SCALE GENOMIC DNA]</scope>
    <source>
        <strain evidence="1">ST1C</strain>
    </source>
</reference>
<comment type="caution">
    <text evidence="1">The sequence shown here is derived from an EMBL/GenBank/DDBJ whole genome shotgun (WGS) entry which is preliminary data.</text>
</comment>
<protein>
    <submittedName>
        <fullName evidence="1">Uncharacterized protein</fullName>
    </submittedName>
</protein>
<dbReference type="Proteomes" id="UP000324800">
    <property type="component" value="Unassembled WGS sequence"/>
</dbReference>
<evidence type="ECO:0000313" key="2">
    <source>
        <dbReference type="Proteomes" id="UP000324800"/>
    </source>
</evidence>
<evidence type="ECO:0000313" key="1">
    <source>
        <dbReference type="EMBL" id="KAA6373701.1"/>
    </source>
</evidence>
<organism evidence="1 2">
    <name type="scientific">Streblomastix strix</name>
    <dbReference type="NCBI Taxonomy" id="222440"/>
    <lineage>
        <taxon>Eukaryota</taxon>
        <taxon>Metamonada</taxon>
        <taxon>Preaxostyla</taxon>
        <taxon>Oxymonadida</taxon>
        <taxon>Streblomastigidae</taxon>
        <taxon>Streblomastix</taxon>
    </lineage>
</organism>
<accession>A0A5J4UV48</accession>